<dbReference type="GO" id="GO:0008168">
    <property type="term" value="F:methyltransferase activity"/>
    <property type="evidence" value="ECO:0007669"/>
    <property type="project" value="UniProtKB-KW"/>
</dbReference>
<evidence type="ECO:0000256" key="1">
    <source>
        <dbReference type="SAM" id="Coils"/>
    </source>
</evidence>
<feature type="coiled-coil region" evidence="1">
    <location>
        <begin position="1051"/>
        <end position="1101"/>
    </location>
</feature>
<organism evidence="4 5">
    <name type="scientific">Tsukamurella pulmonis</name>
    <dbReference type="NCBI Taxonomy" id="47312"/>
    <lineage>
        <taxon>Bacteria</taxon>
        <taxon>Bacillati</taxon>
        <taxon>Actinomycetota</taxon>
        <taxon>Actinomycetes</taxon>
        <taxon>Mycobacteriales</taxon>
        <taxon>Tsukamurellaceae</taxon>
        <taxon>Tsukamurella</taxon>
    </lineage>
</organism>
<protein>
    <submittedName>
        <fullName evidence="4">Adenine-specific DNA methylase, N12 class</fullName>
    </submittedName>
</protein>
<keyword evidence="4" id="KW-0808">Transferase</keyword>
<feature type="domain" description="Helicase C-terminal" evidence="3">
    <location>
        <begin position="1370"/>
        <end position="1535"/>
    </location>
</feature>
<dbReference type="Proteomes" id="UP000183053">
    <property type="component" value="Unassembled WGS sequence"/>
</dbReference>
<evidence type="ECO:0000259" key="3">
    <source>
        <dbReference type="PROSITE" id="PS51194"/>
    </source>
</evidence>
<dbReference type="PANTHER" id="PTHR41313:SF1">
    <property type="entry name" value="DNA METHYLASE ADENINE-SPECIFIC DOMAIN-CONTAINING PROTEIN"/>
    <property type="match status" value="1"/>
</dbReference>
<proteinExistence type="predicted"/>
<dbReference type="SUPFAM" id="SSF52540">
    <property type="entry name" value="P-loop containing nucleoside triphosphate hydrolases"/>
    <property type="match status" value="2"/>
</dbReference>
<evidence type="ECO:0000313" key="4">
    <source>
        <dbReference type="EMBL" id="SDQ36152.1"/>
    </source>
</evidence>
<dbReference type="InterPro" id="IPR029063">
    <property type="entry name" value="SAM-dependent_MTases_sf"/>
</dbReference>
<feature type="compositionally biased region" description="Basic and acidic residues" evidence="2">
    <location>
        <begin position="1875"/>
        <end position="1889"/>
    </location>
</feature>
<gene>
    <name evidence="4" type="ORF">SAMN04489765_0111</name>
</gene>
<dbReference type="SMART" id="SM00490">
    <property type="entry name" value="HELICc"/>
    <property type="match status" value="1"/>
</dbReference>
<dbReference type="InterPro" id="IPR052933">
    <property type="entry name" value="DNA_Protect_Modify"/>
</dbReference>
<evidence type="ECO:0000313" key="5">
    <source>
        <dbReference type="Proteomes" id="UP000183053"/>
    </source>
</evidence>
<dbReference type="GO" id="GO:0032259">
    <property type="term" value="P:methylation"/>
    <property type="evidence" value="ECO:0007669"/>
    <property type="project" value="UniProtKB-KW"/>
</dbReference>
<keyword evidence="5" id="KW-1185">Reference proteome</keyword>
<dbReference type="InterPro" id="IPR001650">
    <property type="entry name" value="Helicase_C-like"/>
</dbReference>
<feature type="region of interest" description="Disordered" evidence="2">
    <location>
        <begin position="1849"/>
        <end position="1889"/>
    </location>
</feature>
<dbReference type="Gene3D" id="3.40.50.150">
    <property type="entry name" value="Vaccinia Virus protein VP39"/>
    <property type="match status" value="1"/>
</dbReference>
<dbReference type="SMART" id="SM00487">
    <property type="entry name" value="DEXDc"/>
    <property type="match status" value="1"/>
</dbReference>
<dbReference type="SUPFAM" id="SSF53335">
    <property type="entry name" value="S-adenosyl-L-methionine-dependent methyltransferases"/>
    <property type="match status" value="1"/>
</dbReference>
<accession>A0A1H1A916</accession>
<dbReference type="PANTHER" id="PTHR41313">
    <property type="entry name" value="ADENINE-SPECIFIC METHYLTRANSFERASE"/>
    <property type="match status" value="1"/>
</dbReference>
<dbReference type="InterPro" id="IPR027417">
    <property type="entry name" value="P-loop_NTPase"/>
</dbReference>
<feature type="region of interest" description="Disordered" evidence="2">
    <location>
        <begin position="36"/>
        <end position="62"/>
    </location>
</feature>
<dbReference type="STRING" id="47312.SAMN04489765_0111"/>
<dbReference type="Pfam" id="PF00271">
    <property type="entry name" value="Helicase_C"/>
    <property type="match status" value="1"/>
</dbReference>
<dbReference type="Gene3D" id="3.40.50.300">
    <property type="entry name" value="P-loop containing nucleotide triphosphate hydrolases"/>
    <property type="match status" value="2"/>
</dbReference>
<dbReference type="EMBL" id="FNLF01000002">
    <property type="protein sequence ID" value="SDQ36152.1"/>
    <property type="molecule type" value="Genomic_DNA"/>
</dbReference>
<feature type="compositionally biased region" description="Acidic residues" evidence="2">
    <location>
        <begin position="37"/>
        <end position="53"/>
    </location>
</feature>
<sequence length="1889" mass="207996">MGVPLSQMTKVRTQEAVRPDGSRVWIEASTVIAGLETDLEDADVDDADDEDQADTDHTVDDGADDAASAVEQHPYVPPRSYAHPGEVTVPSGEKSRVRANIAALELVAQLEEQQRYATPDEQDVLARWSGWGGAPTVFDESRPEWKDDRDALYAVLTDDEIRAAKRSTLNAHYTDPAITTVMWDMLERAGFEGGRVLEPGSGAGTFIGTAPSSATMVGVELDPVSSKIAHYLYPGAQVRNEPFERTRVGDGSFIATIGNVPFGSFSLVDPVHNQRGHSIHNHFILKSMHLTKPGGYLALITSTHTLDTLGATARREMHESAELVGAFRLPANTFRRVAATSVVTDLLVFRRRAEDERVPHPDTVDWLSSDQTELEMPNGAMATVPVNRYFAQHPDHVIGRMHAATGQYGPEMRVDAEDLEQVPARLRQAMAPIIDDAVDRGAGLRAGQVPQETATTPGLATAAELYENEPPIGQVEYDEATGDFYRRGFSGDPELVKVPDSRKVETRHLLRLRTLAESTITSQRAGNVSVDDRNALRRELNRVYDAYVASNGPINRVKVSGGKERTEEQAAAKMLALEGKWRHANRDRETDEPYAGPIPDDTLAEHEEQAWLASPIVRRQIHLEALRGDPGVALLLALERWDEETGKAEKADIFSRDVVAPPRRVATAQTPQEAIAVSVGESAYVDLGRVAELLGVTPDEAREQIRGLAYPDPDDMRHRLQPAEAVVSGQVIKKADRVARLIEDDPGNSDWPALHSALRAAIPTPKGPSQIGDISLGETWVHPNDYAAFAEETFGIDSVIVEHSSVSWTVSTRGGGRYSAIVKTEYGVELNGKSMDAVELFETLLNQRPIVIRNSLLERERGAPEVNGPATTLAQVQARKITAEFQGWLWNDDSRRDRLLGEWNRRFNGFVAPKYDGRYLQLPDVSAAFTAHSYQRNAVARIAAEPTVLLDHVVGAGKTGSMFMGAMELKRRGLVNQPWIVVPTHLIEQFGREVKQWLPAANVLVGRKGMDVDARRLLVAQSATSNWDMVIVPSSVFELISVAPERQQKYIEDQIASLEEEQRRMKAAKGSDLNPATTKALERMKVRLESRLEKLANAAKKDGEGRVTFEQTGCDYLFVDEAHDFKNKSRISSVESLSHPGSQKAEDLALKLSVLREGARNRAAAEGRFVVRGAERVACFSTGTPIANSLAEAWVMQSYLRPDLLADAGVDSINDWGASFTTTRSETVTNTTGTKLKVVTRVAAFKNPREMFAITSQFTDVVIRAQVDEETGGKLPKAGGREIITTPSSQEFRDFSADLEYRLDNADPARPDLDNTLKVLGDGRKAALDPRLARMDPPAPGFSRAYAVAERVASIHHEYAERTYLGPNGEVSPIPGALQLVFCDLGTPKPNGGWSLYDAMRDEMVARGIPAEAIAYIHQAKTAAQRSRLQAACVSGRISVLIGSTAKMGTGMNVQARLVALHHVDVPWRPADLEQREGRIIRQGNQHSQVHICSYVSEASTDTVMWAKVESKAMFIEQAKNGQLDDNVTSIEDVEEQSLVEAAAATKAAATGDPRFMELVESEEKLKELRALEGAHREARFAASHRVRHADHEIPLLEDRIEVYRRVVDENLTGWDAKGKPFTVAGRAFVERTDRSAALLDRARSVYVALKGQGAMRSEVIATMPGDIDVRMNRPLESEMIRVWLDMPGEPALSITKKNLFGEQTLLDDGGESSSAMRSGFATRIENLYASLPDRIPTTQTMIDDYRDDIVVNSPKIDAPFEEADELRDLEVTVHRLRTEIAAEQNTPEAIARRTAADARMKAAGRRHGWSLQLNPTKKMVEESDYANAEDYAAAARRMHQYEAARYARDHGGVTRPAAPTPPPPTTGDRYAPPRSHDSASRDDDGLTR</sequence>
<keyword evidence="1" id="KW-0175">Coiled coil</keyword>
<dbReference type="InterPro" id="IPR014001">
    <property type="entry name" value="Helicase_ATP-bd"/>
</dbReference>
<keyword evidence="4" id="KW-0489">Methyltransferase</keyword>
<name>A0A1H1A916_9ACTN</name>
<dbReference type="PROSITE" id="PS51194">
    <property type="entry name" value="HELICASE_CTER"/>
    <property type="match status" value="1"/>
</dbReference>
<reference evidence="5" key="1">
    <citation type="submission" date="2016-10" db="EMBL/GenBank/DDBJ databases">
        <authorList>
            <person name="Varghese N."/>
            <person name="Submissions S."/>
        </authorList>
    </citation>
    <scope>NUCLEOTIDE SEQUENCE [LARGE SCALE GENOMIC DNA]</scope>
    <source>
        <strain evidence="5">DSM 44142</strain>
    </source>
</reference>
<evidence type="ECO:0000256" key="2">
    <source>
        <dbReference type="SAM" id="MobiDB-lite"/>
    </source>
</evidence>